<dbReference type="SUPFAM" id="SSF49879">
    <property type="entry name" value="SMAD/FHA domain"/>
    <property type="match status" value="1"/>
</dbReference>
<dbReference type="PROSITE" id="PS50006">
    <property type="entry name" value="FHA_DOMAIN"/>
    <property type="match status" value="1"/>
</dbReference>
<gene>
    <name evidence="4" type="ORF">GCM10017600_32770</name>
</gene>
<feature type="region of interest" description="Disordered" evidence="2">
    <location>
        <begin position="414"/>
        <end position="437"/>
    </location>
</feature>
<feature type="region of interest" description="Disordered" evidence="2">
    <location>
        <begin position="156"/>
        <end position="298"/>
    </location>
</feature>
<dbReference type="Proteomes" id="UP001143474">
    <property type="component" value="Unassembled WGS sequence"/>
</dbReference>
<feature type="region of interest" description="Disordered" evidence="2">
    <location>
        <begin position="327"/>
        <end position="348"/>
    </location>
</feature>
<dbReference type="Gene3D" id="2.60.200.20">
    <property type="match status" value="1"/>
</dbReference>
<evidence type="ECO:0000256" key="2">
    <source>
        <dbReference type="SAM" id="MobiDB-lite"/>
    </source>
</evidence>
<feature type="compositionally biased region" description="Low complexity" evidence="2">
    <location>
        <begin position="224"/>
        <end position="247"/>
    </location>
</feature>
<comment type="caution">
    <text evidence="4">The sequence shown here is derived from an EMBL/GenBank/DDBJ whole genome shotgun (WGS) entry which is preliminary data.</text>
</comment>
<feature type="compositionally biased region" description="Low complexity" evidence="2">
    <location>
        <begin position="176"/>
        <end position="217"/>
    </location>
</feature>
<proteinExistence type="predicted"/>
<sequence length="506" mass="52328">MTDEGFGVVRPLPGNGLVAHVGGLLLVCDAAEAVVEDLLGALRETAASGGDGRALARRVAQVLAVMMGEPVACAVAGPVSGGVAVLVSGPAFASVTGSAGEVQLAGRDALTWSDRLVPGPVSRVELRLPEAGEAHPLVRLDSGVIAGGGVVCDPAEAGAQTPGVQRHEPRAESRAEPVPQAAQPQAPQAEAVPPAAERSSAQPEAASAPASSPSDWSAPPPASSPSDWSAPSSAPSSYPEWSASPVDSAPPAPYPMGSADHYASAPPQPAAPQSWHSEPVPGLPLQGTAPGHGSGMIQHEDVEPARAGGDPADVRDQPFEYELLTPGAQQSPADSPAPQGQQDEQPESRPLVYGVDCKNDHFNDPRVPYCAVCGIALVQRTLVPYKGPRPPLGVLLLDDGMTLRLDTDYLVGRDPERAPETADGSVRPAKVTSPDGSVSRRHLRVALDGWDVNLVDLGSVNGTQIQPPGDPNFYDIPPNEPVAILPGTTVRIGVSRTMRYESHRNR</sequence>
<evidence type="ECO:0000313" key="5">
    <source>
        <dbReference type="Proteomes" id="UP001143474"/>
    </source>
</evidence>
<organism evidence="4 5">
    <name type="scientific">Streptosporangium carneum</name>
    <dbReference type="NCBI Taxonomy" id="47481"/>
    <lineage>
        <taxon>Bacteria</taxon>
        <taxon>Bacillati</taxon>
        <taxon>Actinomycetota</taxon>
        <taxon>Actinomycetes</taxon>
        <taxon>Streptosporangiales</taxon>
        <taxon>Streptosporangiaceae</taxon>
        <taxon>Streptosporangium</taxon>
    </lineage>
</organism>
<dbReference type="Pfam" id="PF00498">
    <property type="entry name" value="FHA"/>
    <property type="match status" value="1"/>
</dbReference>
<feature type="compositionally biased region" description="Basic and acidic residues" evidence="2">
    <location>
        <begin position="165"/>
        <end position="175"/>
    </location>
</feature>
<evidence type="ECO:0000256" key="1">
    <source>
        <dbReference type="ARBA" id="ARBA00022553"/>
    </source>
</evidence>
<feature type="compositionally biased region" description="Polar residues" evidence="2">
    <location>
        <begin position="327"/>
        <end position="343"/>
    </location>
</feature>
<dbReference type="AlphaFoldDB" id="A0A9W6I0S7"/>
<name>A0A9W6I0S7_9ACTN</name>
<feature type="domain" description="FHA" evidence="3">
    <location>
        <begin position="409"/>
        <end position="466"/>
    </location>
</feature>
<reference evidence="4" key="1">
    <citation type="journal article" date="2014" name="Int. J. Syst. Evol. Microbiol.">
        <title>Complete genome sequence of Corynebacterium casei LMG S-19264T (=DSM 44701T), isolated from a smear-ripened cheese.</title>
        <authorList>
            <consortium name="US DOE Joint Genome Institute (JGI-PGF)"/>
            <person name="Walter F."/>
            <person name="Albersmeier A."/>
            <person name="Kalinowski J."/>
            <person name="Ruckert C."/>
        </authorList>
    </citation>
    <scope>NUCLEOTIDE SEQUENCE</scope>
    <source>
        <strain evidence="4">VKM Ac-2007</strain>
    </source>
</reference>
<evidence type="ECO:0000313" key="4">
    <source>
        <dbReference type="EMBL" id="GLK09871.1"/>
    </source>
</evidence>
<dbReference type="EMBL" id="BSEV01000006">
    <property type="protein sequence ID" value="GLK09871.1"/>
    <property type="molecule type" value="Genomic_DNA"/>
</dbReference>
<dbReference type="InterPro" id="IPR000253">
    <property type="entry name" value="FHA_dom"/>
</dbReference>
<dbReference type="CDD" id="cd00060">
    <property type="entry name" value="FHA"/>
    <property type="match status" value="1"/>
</dbReference>
<accession>A0A9W6I0S7</accession>
<dbReference type="InterPro" id="IPR008984">
    <property type="entry name" value="SMAD_FHA_dom_sf"/>
</dbReference>
<protein>
    <recommendedName>
        <fullName evidence="3">FHA domain-containing protein</fullName>
    </recommendedName>
</protein>
<keyword evidence="1" id="KW-0597">Phosphoprotein</keyword>
<dbReference type="RefSeq" id="WP_271218320.1">
    <property type="nucleotide sequence ID" value="NZ_BAAAVD010000028.1"/>
</dbReference>
<reference evidence="4" key="2">
    <citation type="submission" date="2023-01" db="EMBL/GenBank/DDBJ databases">
        <authorList>
            <person name="Sun Q."/>
            <person name="Evtushenko L."/>
        </authorList>
    </citation>
    <scope>NUCLEOTIDE SEQUENCE</scope>
    <source>
        <strain evidence="4">VKM Ac-2007</strain>
    </source>
</reference>
<keyword evidence="5" id="KW-1185">Reference proteome</keyword>
<evidence type="ECO:0000259" key="3">
    <source>
        <dbReference type="PROSITE" id="PS50006"/>
    </source>
</evidence>